<feature type="domain" description="HTH lysR-type" evidence="4">
    <location>
        <begin position="1"/>
        <end position="60"/>
    </location>
</feature>
<name>A0ABV6K5M9_9LACO</name>
<dbReference type="Gene3D" id="1.10.10.10">
    <property type="entry name" value="Winged helix-like DNA-binding domain superfamily/Winged helix DNA-binding domain"/>
    <property type="match status" value="1"/>
</dbReference>
<protein>
    <submittedName>
        <fullName evidence="5">LysR family transcriptional regulator</fullName>
    </submittedName>
</protein>
<dbReference type="Pfam" id="PF00126">
    <property type="entry name" value="HTH_1"/>
    <property type="match status" value="1"/>
</dbReference>
<proteinExistence type="inferred from homology"/>
<keyword evidence="2" id="KW-0805">Transcription regulation</keyword>
<keyword evidence="3" id="KW-0804">Transcription</keyword>
<organism evidence="5 6">
    <name type="scientific">Lactiplantibacillus plajomi</name>
    <dbReference type="NCBI Taxonomy" id="1457217"/>
    <lineage>
        <taxon>Bacteria</taxon>
        <taxon>Bacillati</taxon>
        <taxon>Bacillota</taxon>
        <taxon>Bacilli</taxon>
        <taxon>Lactobacillales</taxon>
        <taxon>Lactobacillaceae</taxon>
        <taxon>Lactiplantibacillus</taxon>
    </lineage>
</organism>
<dbReference type="PANTHER" id="PTHR30126">
    <property type="entry name" value="HTH-TYPE TRANSCRIPTIONAL REGULATOR"/>
    <property type="match status" value="1"/>
</dbReference>
<dbReference type="RefSeq" id="WP_137644509.1">
    <property type="nucleotide sequence ID" value="NZ_BAABRM010000005.1"/>
</dbReference>
<dbReference type="PROSITE" id="PS50931">
    <property type="entry name" value="HTH_LYSR"/>
    <property type="match status" value="1"/>
</dbReference>
<dbReference type="EMBL" id="JBHLUK010000074">
    <property type="protein sequence ID" value="MFC0424746.1"/>
    <property type="molecule type" value="Genomic_DNA"/>
</dbReference>
<evidence type="ECO:0000313" key="5">
    <source>
        <dbReference type="EMBL" id="MFC0424746.1"/>
    </source>
</evidence>
<dbReference type="Proteomes" id="UP001589855">
    <property type="component" value="Unassembled WGS sequence"/>
</dbReference>
<evidence type="ECO:0000256" key="3">
    <source>
        <dbReference type="ARBA" id="ARBA00023163"/>
    </source>
</evidence>
<keyword evidence="6" id="KW-1185">Reference proteome</keyword>
<gene>
    <name evidence="5" type="ORF">ACFFGS_11485</name>
</gene>
<dbReference type="SUPFAM" id="SSF46785">
    <property type="entry name" value="Winged helix' DNA-binding domain"/>
    <property type="match status" value="1"/>
</dbReference>
<dbReference type="InterPro" id="IPR036390">
    <property type="entry name" value="WH_DNA-bd_sf"/>
</dbReference>
<evidence type="ECO:0000256" key="1">
    <source>
        <dbReference type="ARBA" id="ARBA00009437"/>
    </source>
</evidence>
<accession>A0ABV6K5M9</accession>
<sequence length="292" mass="32995">MNYNLMPVKYFIDVVQTRGFISAAKKNYVSETAVSTAISKLEGELGQRLLVRSAGQFDLTPVGREFYKRAVEILTAYSEIWRHPDINPDRLLRIHFLQGLGSDAATFASGLPTEYQVSFDEETLDNSVSRLVKGYYDLLVGFELAFLNNAKVKVLPLHRISFDLLFNADQVAAADDLKTLAKQSSLYLQYWQSTGISDIQTAMLKTYRQDQWDYHQIEGVNSFAAACLSVNFKGGVTMVPENFQIPAGCERIYRYSPRHLKDAFLVVLALSSANSRDLERIATRTITKTYRS</sequence>
<evidence type="ECO:0000313" key="6">
    <source>
        <dbReference type="Proteomes" id="UP001589855"/>
    </source>
</evidence>
<evidence type="ECO:0000256" key="2">
    <source>
        <dbReference type="ARBA" id="ARBA00023015"/>
    </source>
</evidence>
<reference evidence="5 6" key="1">
    <citation type="submission" date="2024-09" db="EMBL/GenBank/DDBJ databases">
        <authorList>
            <person name="Sun Q."/>
            <person name="Mori K."/>
        </authorList>
    </citation>
    <scope>NUCLEOTIDE SEQUENCE [LARGE SCALE GENOMIC DNA]</scope>
    <source>
        <strain evidence="5 6">TBRC 4575</strain>
    </source>
</reference>
<dbReference type="InterPro" id="IPR036388">
    <property type="entry name" value="WH-like_DNA-bd_sf"/>
</dbReference>
<comment type="similarity">
    <text evidence="1">Belongs to the LysR transcriptional regulatory family.</text>
</comment>
<dbReference type="InterPro" id="IPR000847">
    <property type="entry name" value="LysR_HTH_N"/>
</dbReference>
<evidence type="ECO:0000259" key="4">
    <source>
        <dbReference type="PROSITE" id="PS50931"/>
    </source>
</evidence>
<comment type="caution">
    <text evidence="5">The sequence shown here is derived from an EMBL/GenBank/DDBJ whole genome shotgun (WGS) entry which is preliminary data.</text>
</comment>